<evidence type="ECO:0000256" key="4">
    <source>
        <dbReference type="SAM" id="MobiDB-lite"/>
    </source>
</evidence>
<dbReference type="OrthoDB" id="3825914at2"/>
<keyword evidence="7" id="KW-1185">Reference proteome</keyword>
<dbReference type="RefSeq" id="WP_070196507.1">
    <property type="nucleotide sequence ID" value="NZ_LJGU01000119.1"/>
</dbReference>
<organism evidence="6 7">
    <name type="scientific">Streptomyces oceani</name>
    <dbReference type="NCBI Taxonomy" id="1075402"/>
    <lineage>
        <taxon>Bacteria</taxon>
        <taxon>Bacillati</taxon>
        <taxon>Actinomycetota</taxon>
        <taxon>Actinomycetes</taxon>
        <taxon>Kitasatosporales</taxon>
        <taxon>Streptomycetaceae</taxon>
        <taxon>Streptomyces</taxon>
    </lineage>
</organism>
<keyword evidence="2" id="KW-0808">Transferase</keyword>
<dbReference type="EMBL" id="LJGU01000119">
    <property type="protein sequence ID" value="OEV03442.1"/>
    <property type="molecule type" value="Genomic_DNA"/>
</dbReference>
<evidence type="ECO:0000259" key="5">
    <source>
        <dbReference type="Pfam" id="PF13649"/>
    </source>
</evidence>
<dbReference type="SUPFAM" id="SSF53335">
    <property type="entry name" value="S-adenosyl-L-methionine-dependent methyltransferases"/>
    <property type="match status" value="1"/>
</dbReference>
<evidence type="ECO:0000256" key="1">
    <source>
        <dbReference type="ARBA" id="ARBA00022603"/>
    </source>
</evidence>
<feature type="region of interest" description="Disordered" evidence="4">
    <location>
        <begin position="1"/>
        <end position="25"/>
    </location>
</feature>
<evidence type="ECO:0000256" key="3">
    <source>
        <dbReference type="ARBA" id="ARBA00022691"/>
    </source>
</evidence>
<dbReference type="InterPro" id="IPR041698">
    <property type="entry name" value="Methyltransf_25"/>
</dbReference>
<dbReference type="InterPro" id="IPR029063">
    <property type="entry name" value="SAM-dependent_MTases_sf"/>
</dbReference>
<evidence type="ECO:0000256" key="2">
    <source>
        <dbReference type="ARBA" id="ARBA00022679"/>
    </source>
</evidence>
<evidence type="ECO:0000313" key="6">
    <source>
        <dbReference type="EMBL" id="OEV03442.1"/>
    </source>
</evidence>
<evidence type="ECO:0000313" key="7">
    <source>
        <dbReference type="Proteomes" id="UP000176101"/>
    </source>
</evidence>
<name>A0A1E7KHK5_9ACTN</name>
<gene>
    <name evidence="6" type="ORF">AN216_11275</name>
</gene>
<dbReference type="Proteomes" id="UP000176101">
    <property type="component" value="Unassembled WGS sequence"/>
</dbReference>
<dbReference type="Pfam" id="PF13649">
    <property type="entry name" value="Methyltransf_25"/>
    <property type="match status" value="1"/>
</dbReference>
<accession>A0A1E7KHK5</accession>
<dbReference type="CDD" id="cd02440">
    <property type="entry name" value="AdoMet_MTases"/>
    <property type="match status" value="1"/>
</dbReference>
<comment type="caution">
    <text evidence="6">The sequence shown here is derived from an EMBL/GenBank/DDBJ whole genome shotgun (WGS) entry which is preliminary data.</text>
</comment>
<dbReference type="GO" id="GO:0032259">
    <property type="term" value="P:methylation"/>
    <property type="evidence" value="ECO:0007669"/>
    <property type="project" value="UniProtKB-KW"/>
</dbReference>
<dbReference type="STRING" id="1075402.AN216_11275"/>
<keyword evidence="1" id="KW-0489">Methyltransferase</keyword>
<dbReference type="Gene3D" id="3.40.50.150">
    <property type="entry name" value="Vaccinia Virus protein VP39"/>
    <property type="match status" value="1"/>
</dbReference>
<dbReference type="AlphaFoldDB" id="A0A1E7KHK5"/>
<protein>
    <recommendedName>
        <fullName evidence="5">Methyltransferase domain-containing protein</fullName>
    </recommendedName>
</protein>
<feature type="domain" description="Methyltransferase" evidence="5">
    <location>
        <begin position="42"/>
        <end position="138"/>
    </location>
</feature>
<proteinExistence type="predicted"/>
<dbReference type="PANTHER" id="PTHR43464">
    <property type="entry name" value="METHYLTRANSFERASE"/>
    <property type="match status" value="1"/>
</dbReference>
<dbReference type="GO" id="GO:0008168">
    <property type="term" value="F:methyltransferase activity"/>
    <property type="evidence" value="ECO:0007669"/>
    <property type="project" value="UniProtKB-KW"/>
</dbReference>
<sequence>MSRNSYDSFDETYREGTPPWETSAPQPAVVGLAERGMFTGRVLDVACGTGENSLHLTSRGHAVLGVDGSETALAQARDKAEQRGLTAEFELADAFDLAGLGRTFDTVLDSAFLHIPGNSAEDRLAYTRQLAQVLESSGWVHLLQISEYSDEHPSLTRAQIVEAFDDDWSSMRIDPSTYAVTTGEVPAWLVSVRRR</sequence>
<dbReference type="PANTHER" id="PTHR43464:SF19">
    <property type="entry name" value="UBIQUINONE BIOSYNTHESIS O-METHYLTRANSFERASE, MITOCHONDRIAL"/>
    <property type="match status" value="1"/>
</dbReference>
<reference evidence="6 7" key="1">
    <citation type="journal article" date="2016" name="Front. Microbiol.">
        <title>Comparative Genomics Analysis of Streptomyces Species Reveals Their Adaptation to the Marine Environment and Their Diversity at the Genomic Level.</title>
        <authorList>
            <person name="Tian X."/>
            <person name="Zhang Z."/>
            <person name="Yang T."/>
            <person name="Chen M."/>
            <person name="Li J."/>
            <person name="Chen F."/>
            <person name="Yang J."/>
            <person name="Li W."/>
            <person name="Zhang B."/>
            <person name="Zhang Z."/>
            <person name="Wu J."/>
            <person name="Zhang C."/>
            <person name="Long L."/>
            <person name="Xiao J."/>
        </authorList>
    </citation>
    <scope>NUCLEOTIDE SEQUENCE [LARGE SCALE GENOMIC DNA]</scope>
    <source>
        <strain evidence="6 7">SCSIO 02100</strain>
    </source>
</reference>
<keyword evidence="3" id="KW-0949">S-adenosyl-L-methionine</keyword>